<feature type="domain" description="Aminopeptidase N-like N-terminal" evidence="15">
    <location>
        <begin position="73"/>
        <end position="248"/>
    </location>
</feature>
<dbReference type="PANTHER" id="PTHR11533:SF297">
    <property type="entry name" value="AMINOPEPTIDASE N"/>
    <property type="match status" value="1"/>
</dbReference>
<dbReference type="InterPro" id="IPR027268">
    <property type="entry name" value="Peptidase_M4/M1_CTD_sf"/>
</dbReference>
<dbReference type="InterPro" id="IPR001930">
    <property type="entry name" value="Peptidase_M1"/>
</dbReference>
<dbReference type="InterPro" id="IPR050344">
    <property type="entry name" value="Peptidase_M1_aminopeptidases"/>
</dbReference>
<dbReference type="PANTHER" id="PTHR11533">
    <property type="entry name" value="PROTEASE M1 ZINC METALLOPROTEASE"/>
    <property type="match status" value="1"/>
</dbReference>
<keyword evidence="6" id="KW-0645">Protease</keyword>
<dbReference type="Gene3D" id="1.10.390.10">
    <property type="entry name" value="Neutral Protease Domain 2"/>
    <property type="match status" value="1"/>
</dbReference>
<dbReference type="EC" id="3.4.11.2" evidence="4"/>
<organism evidence="16">
    <name type="scientific">Streptomyces sp. SID7499</name>
    <dbReference type="NCBI Taxonomy" id="2706086"/>
    <lineage>
        <taxon>Bacteria</taxon>
        <taxon>Bacillati</taxon>
        <taxon>Actinomycetota</taxon>
        <taxon>Actinomycetes</taxon>
        <taxon>Kitasatosporales</taxon>
        <taxon>Streptomycetaceae</taxon>
        <taxon>Streptomyces</taxon>
    </lineage>
</organism>
<dbReference type="GO" id="GO:0008270">
    <property type="term" value="F:zinc ion binding"/>
    <property type="evidence" value="ECO:0007669"/>
    <property type="project" value="InterPro"/>
</dbReference>
<keyword evidence="13" id="KW-0732">Signal</keyword>
<evidence type="ECO:0000256" key="9">
    <source>
        <dbReference type="ARBA" id="ARBA00022833"/>
    </source>
</evidence>
<evidence type="ECO:0000259" key="15">
    <source>
        <dbReference type="Pfam" id="PF17900"/>
    </source>
</evidence>
<dbReference type="EMBL" id="JAAGMN010010096">
    <property type="protein sequence ID" value="NEE23079.1"/>
    <property type="molecule type" value="Genomic_DNA"/>
</dbReference>
<dbReference type="CDD" id="cd09603">
    <property type="entry name" value="M1_APN_like"/>
    <property type="match status" value="1"/>
</dbReference>
<protein>
    <recommendedName>
        <fullName evidence="5">Aminopeptidase N</fullName>
        <ecNumber evidence="4">3.4.11.2</ecNumber>
    </recommendedName>
    <alternativeName>
        <fullName evidence="11">Alanine aminopeptidase</fullName>
    </alternativeName>
    <alternativeName>
        <fullName evidence="12">Lysyl aminopeptidase</fullName>
    </alternativeName>
</protein>
<evidence type="ECO:0000256" key="4">
    <source>
        <dbReference type="ARBA" id="ARBA00012564"/>
    </source>
</evidence>
<evidence type="ECO:0000256" key="13">
    <source>
        <dbReference type="SAM" id="SignalP"/>
    </source>
</evidence>
<sequence>MSPRPANDRRLRPTAAVRPSGWVPAAALLLAMTTSCISSASGDSAAASFEPGTAGVGDRLFPALGNGGYDVAHYGLTLDYAPETNRLKGRAVITARATRNLSRFNLDLAGLHVRLATVQGAEARYSREKDELLVTPAKPVKDGDIFKTVVTYDGTPRTIENDDGSREGWIETDDGSTALGQPAGSMTWFPGNHHPSDKATYDITVTVPEDEDGDPYDVVSNGELTREEDKGETVTRHWRTKEPMATYLATISVGYFEVDKGWTDDDLPVYIATDPDESENAANVKDLVPEILGWASGRFGPYPFSSTGAIVDHVPGLGYALETQTKPYFEEAPDETLLVHELAHQWFGDSVTPRAWKDIWLSEGMATYAEWLWEEKQGGRNADEIFEDFYGGTDSESEGIWAFPPADPPSAARLSDPPVYGRGAMVVHKVRKAVGDETFFDILRTWTRQHRHGNADTGQFIDLCEGTSGKNLTKLFDVWLFDKKKPSRMQ</sequence>
<dbReference type="Pfam" id="PF17900">
    <property type="entry name" value="Peptidase_M1_N"/>
    <property type="match status" value="1"/>
</dbReference>
<dbReference type="InterPro" id="IPR045357">
    <property type="entry name" value="Aminopeptidase_N-like_N"/>
</dbReference>
<feature type="chain" id="PRO_5039196411" description="Aminopeptidase N" evidence="13">
    <location>
        <begin position="41"/>
        <end position="490"/>
    </location>
</feature>
<comment type="catalytic activity">
    <reaction evidence="1">
        <text>Release of an N-terminal amino acid, Xaa-|-Yaa- from a peptide, amide or arylamide. Xaa is preferably Ala, but may be most amino acids including Pro (slow action). When a terminal hydrophobic residue is followed by a prolyl residue, the two may be released as an intact Xaa-Pro dipeptide.</text>
        <dbReference type="EC" id="3.4.11.2"/>
    </reaction>
</comment>
<keyword evidence="10" id="KW-0482">Metalloprotease</keyword>
<name>A0A6G3XZ34_9ACTN</name>
<dbReference type="InterPro" id="IPR042097">
    <property type="entry name" value="Aminopeptidase_N-like_N_sf"/>
</dbReference>
<dbReference type="GO" id="GO:0016285">
    <property type="term" value="F:alanyl aminopeptidase activity"/>
    <property type="evidence" value="ECO:0007669"/>
    <property type="project" value="UniProtKB-EC"/>
</dbReference>
<dbReference type="GO" id="GO:0006508">
    <property type="term" value="P:proteolysis"/>
    <property type="evidence" value="ECO:0007669"/>
    <property type="project" value="UniProtKB-KW"/>
</dbReference>
<dbReference type="SUPFAM" id="SSF55486">
    <property type="entry name" value="Metalloproteases ('zincins'), catalytic domain"/>
    <property type="match status" value="1"/>
</dbReference>
<proteinExistence type="inferred from homology"/>
<dbReference type="AlphaFoldDB" id="A0A6G3XZ34"/>
<reference evidence="16" key="1">
    <citation type="submission" date="2020-01" db="EMBL/GenBank/DDBJ databases">
        <title>Insect and environment-associated Actinomycetes.</title>
        <authorList>
            <person name="Currrie C."/>
            <person name="Chevrette M."/>
            <person name="Carlson C."/>
            <person name="Stubbendieck R."/>
            <person name="Wendt-Pienkowski E."/>
        </authorList>
    </citation>
    <scope>NUCLEOTIDE SEQUENCE</scope>
    <source>
        <strain evidence="16">SID7499</strain>
    </source>
</reference>
<evidence type="ECO:0000259" key="14">
    <source>
        <dbReference type="Pfam" id="PF01433"/>
    </source>
</evidence>
<feature type="domain" description="Peptidase M1 membrane alanine aminopeptidase" evidence="14">
    <location>
        <begin position="335"/>
        <end position="479"/>
    </location>
</feature>
<evidence type="ECO:0000256" key="12">
    <source>
        <dbReference type="ARBA" id="ARBA00031533"/>
    </source>
</evidence>
<keyword evidence="9" id="KW-0862">Zinc</keyword>
<evidence type="ECO:0000256" key="3">
    <source>
        <dbReference type="ARBA" id="ARBA00010136"/>
    </source>
</evidence>
<evidence type="ECO:0000256" key="11">
    <source>
        <dbReference type="ARBA" id="ARBA00029811"/>
    </source>
</evidence>
<keyword evidence="8" id="KW-0378">Hydrolase</keyword>
<comment type="similarity">
    <text evidence="3">Belongs to the peptidase M1 family.</text>
</comment>
<gene>
    <name evidence="16" type="ORF">G3M58_93595</name>
</gene>
<evidence type="ECO:0000313" key="16">
    <source>
        <dbReference type="EMBL" id="NEE23079.1"/>
    </source>
</evidence>
<comment type="caution">
    <text evidence="16">The sequence shown here is derived from an EMBL/GenBank/DDBJ whole genome shotgun (WGS) entry which is preliminary data.</text>
</comment>
<keyword evidence="7" id="KW-0479">Metal-binding</keyword>
<evidence type="ECO:0000256" key="7">
    <source>
        <dbReference type="ARBA" id="ARBA00022723"/>
    </source>
</evidence>
<dbReference type="GO" id="GO:0008237">
    <property type="term" value="F:metallopeptidase activity"/>
    <property type="evidence" value="ECO:0007669"/>
    <property type="project" value="UniProtKB-KW"/>
</dbReference>
<evidence type="ECO:0000256" key="6">
    <source>
        <dbReference type="ARBA" id="ARBA00022670"/>
    </source>
</evidence>
<evidence type="ECO:0000256" key="10">
    <source>
        <dbReference type="ARBA" id="ARBA00023049"/>
    </source>
</evidence>
<feature type="signal peptide" evidence="13">
    <location>
        <begin position="1"/>
        <end position="40"/>
    </location>
</feature>
<evidence type="ECO:0000256" key="1">
    <source>
        <dbReference type="ARBA" id="ARBA00000098"/>
    </source>
</evidence>
<dbReference type="PRINTS" id="PR00756">
    <property type="entry name" value="ALADIPTASE"/>
</dbReference>
<evidence type="ECO:0000256" key="8">
    <source>
        <dbReference type="ARBA" id="ARBA00022801"/>
    </source>
</evidence>
<evidence type="ECO:0000256" key="2">
    <source>
        <dbReference type="ARBA" id="ARBA00001947"/>
    </source>
</evidence>
<accession>A0A6G3XZ34</accession>
<dbReference type="InterPro" id="IPR014782">
    <property type="entry name" value="Peptidase_M1_dom"/>
</dbReference>
<comment type="cofactor">
    <cofactor evidence="2">
        <name>Zn(2+)</name>
        <dbReference type="ChEBI" id="CHEBI:29105"/>
    </cofactor>
</comment>
<dbReference type="Pfam" id="PF01433">
    <property type="entry name" value="Peptidase_M1"/>
    <property type="match status" value="1"/>
</dbReference>
<dbReference type="Gene3D" id="2.60.40.1730">
    <property type="entry name" value="tricorn interacting facor f3 domain"/>
    <property type="match status" value="1"/>
</dbReference>
<evidence type="ECO:0000256" key="5">
    <source>
        <dbReference type="ARBA" id="ARBA00015611"/>
    </source>
</evidence>
<dbReference type="SUPFAM" id="SSF63737">
    <property type="entry name" value="Leukotriene A4 hydrolase N-terminal domain"/>
    <property type="match status" value="1"/>
</dbReference>